<feature type="transmembrane region" description="Helical" evidence="2">
    <location>
        <begin position="114"/>
        <end position="138"/>
    </location>
</feature>
<dbReference type="InterPro" id="IPR037185">
    <property type="entry name" value="EmrE-like"/>
</dbReference>
<evidence type="ECO:0000313" key="5">
    <source>
        <dbReference type="Proteomes" id="UP000571183"/>
    </source>
</evidence>
<feature type="transmembrane region" description="Helical" evidence="2">
    <location>
        <begin position="30"/>
        <end position="50"/>
    </location>
</feature>
<reference evidence="4" key="1">
    <citation type="submission" date="2020-08" db="EMBL/GenBank/DDBJ databases">
        <title>Sequencing the genomes of 1000 actinobacteria strains.</title>
        <authorList>
            <person name="Klenk H.-P."/>
        </authorList>
    </citation>
    <scope>NUCLEOTIDE SEQUENCE [LARGE SCALE GENOMIC DNA]</scope>
    <source>
        <strain evidence="4">DSM 27064</strain>
    </source>
</reference>
<evidence type="ECO:0000313" key="4">
    <source>
        <dbReference type="EMBL" id="MBB4071236.1"/>
    </source>
</evidence>
<dbReference type="Pfam" id="PF00892">
    <property type="entry name" value="EamA"/>
    <property type="match status" value="1"/>
</dbReference>
<feature type="transmembrane region" description="Helical" evidence="2">
    <location>
        <begin position="180"/>
        <end position="202"/>
    </location>
</feature>
<keyword evidence="2" id="KW-1133">Transmembrane helix</keyword>
<evidence type="ECO:0000256" key="2">
    <source>
        <dbReference type="SAM" id="Phobius"/>
    </source>
</evidence>
<feature type="transmembrane region" description="Helical" evidence="2">
    <location>
        <begin position="62"/>
        <end position="80"/>
    </location>
</feature>
<dbReference type="GO" id="GO:0016020">
    <property type="term" value="C:membrane"/>
    <property type="evidence" value="ECO:0007669"/>
    <property type="project" value="InterPro"/>
</dbReference>
<dbReference type="Proteomes" id="UP000571183">
    <property type="component" value="Unassembled WGS sequence"/>
</dbReference>
<feature type="transmembrane region" description="Helical" evidence="2">
    <location>
        <begin position="150"/>
        <end position="168"/>
    </location>
</feature>
<keyword evidence="2" id="KW-0472">Membrane</keyword>
<keyword evidence="2" id="KW-0812">Transmembrane</keyword>
<feature type="domain" description="EamA" evidence="3">
    <location>
        <begin position="153"/>
        <end position="285"/>
    </location>
</feature>
<gene>
    <name evidence="4" type="ORF">F5897_000528</name>
</gene>
<dbReference type="AlphaFoldDB" id="A0A840DPW2"/>
<feature type="transmembrane region" description="Helical" evidence="2">
    <location>
        <begin position="6"/>
        <end position="23"/>
    </location>
</feature>
<feature type="transmembrane region" description="Helical" evidence="2">
    <location>
        <begin position="87"/>
        <end position="108"/>
    </location>
</feature>
<feature type="transmembrane region" description="Helical" evidence="2">
    <location>
        <begin position="270"/>
        <end position="287"/>
    </location>
</feature>
<name>A0A840DPW2_9MICO</name>
<evidence type="ECO:0000259" key="3">
    <source>
        <dbReference type="Pfam" id="PF00892"/>
    </source>
</evidence>
<keyword evidence="5" id="KW-1185">Reference proteome</keyword>
<comment type="caution">
    <text evidence="4">The sequence shown here is derived from an EMBL/GenBank/DDBJ whole genome shotgun (WGS) entry which is preliminary data.</text>
</comment>
<proteinExistence type="inferred from homology"/>
<sequence>MAGILFSLAAAFAWGASEFLGGMQSKSSRVLTVLWISSVGALLVGAVLVLVHGAPPPPVTEIWPAIPAGVLSVTSLVFIYRAIAIGPAIVVLPTAAGAAVIPIIWGFITGAPLSIVPLLACILALGGSLLASGVAEFTKLSDSEKQRMKISLPYALFASVLVGAYFILSKAASEVDPYWTVTIARIADFVVVSGAILVVRVFRKPKPGQLHGKALLIAGMAGVTDIIAELSYALASISIHTGIAAVVSSMYPAVTILLALLFWKEIPSRIQTVGLLVALIGVGVLASI</sequence>
<evidence type="ECO:0000256" key="1">
    <source>
        <dbReference type="ARBA" id="ARBA00007362"/>
    </source>
</evidence>
<dbReference type="SUPFAM" id="SSF103481">
    <property type="entry name" value="Multidrug resistance efflux transporter EmrE"/>
    <property type="match status" value="1"/>
</dbReference>
<protein>
    <submittedName>
        <fullName evidence="4">Drug/metabolite transporter (DMT)-like permease</fullName>
    </submittedName>
</protein>
<comment type="similarity">
    <text evidence="1">Belongs to the EamA transporter family.</text>
</comment>
<dbReference type="EMBL" id="JACIFD010000004">
    <property type="protein sequence ID" value="MBB4071236.1"/>
    <property type="molecule type" value="Genomic_DNA"/>
</dbReference>
<accession>A0A840DPW2</accession>
<organism evidence="4 5">
    <name type="scientific">Canibacter oris</name>
    <dbReference type="NCBI Taxonomy" id="1365628"/>
    <lineage>
        <taxon>Bacteria</taxon>
        <taxon>Bacillati</taxon>
        <taxon>Actinomycetota</taxon>
        <taxon>Actinomycetes</taxon>
        <taxon>Micrococcales</taxon>
        <taxon>Microbacteriaceae</taxon>
        <taxon>Canibacter</taxon>
    </lineage>
</organism>
<feature type="transmembrane region" description="Helical" evidence="2">
    <location>
        <begin position="241"/>
        <end position="263"/>
    </location>
</feature>
<feature type="transmembrane region" description="Helical" evidence="2">
    <location>
        <begin position="214"/>
        <end position="235"/>
    </location>
</feature>
<dbReference type="RefSeq" id="WP_183304366.1">
    <property type="nucleotide sequence ID" value="NZ_JACIFD010000004.1"/>
</dbReference>
<dbReference type="InterPro" id="IPR000620">
    <property type="entry name" value="EamA_dom"/>
</dbReference>